<dbReference type="Gene3D" id="3.40.50.2300">
    <property type="match status" value="2"/>
</dbReference>
<organism evidence="5 6">
    <name type="scientific">Sinorhizobium medicae</name>
    <dbReference type="NCBI Taxonomy" id="110321"/>
    <lineage>
        <taxon>Bacteria</taxon>
        <taxon>Pseudomonadati</taxon>
        <taxon>Pseudomonadota</taxon>
        <taxon>Alphaproteobacteria</taxon>
        <taxon>Hyphomicrobiales</taxon>
        <taxon>Rhizobiaceae</taxon>
        <taxon>Sinorhizobium/Ensifer group</taxon>
        <taxon>Sinorhizobium</taxon>
    </lineage>
</organism>
<protein>
    <submittedName>
        <fullName evidence="5">Alanine racemase</fullName>
    </submittedName>
</protein>
<keyword evidence="6" id="KW-1185">Reference proteome</keyword>
<keyword evidence="1" id="KW-0805">Transcription regulation</keyword>
<dbReference type="InterPro" id="IPR000843">
    <property type="entry name" value="HTH_LacI"/>
</dbReference>
<evidence type="ECO:0000259" key="4">
    <source>
        <dbReference type="PROSITE" id="PS50932"/>
    </source>
</evidence>
<dbReference type="InterPro" id="IPR010982">
    <property type="entry name" value="Lambda_DNA-bd_dom_sf"/>
</dbReference>
<evidence type="ECO:0000256" key="2">
    <source>
        <dbReference type="ARBA" id="ARBA00023125"/>
    </source>
</evidence>
<dbReference type="Pfam" id="PF00532">
    <property type="entry name" value="Peripla_BP_1"/>
    <property type="match status" value="1"/>
</dbReference>
<evidence type="ECO:0000313" key="5">
    <source>
        <dbReference type="EMBL" id="PLT92475.1"/>
    </source>
</evidence>
<keyword evidence="3" id="KW-0804">Transcription</keyword>
<dbReference type="CDD" id="cd01392">
    <property type="entry name" value="HTH_LacI"/>
    <property type="match status" value="1"/>
</dbReference>
<accession>A0ABX4TBI5</accession>
<evidence type="ECO:0000313" key="6">
    <source>
        <dbReference type="Proteomes" id="UP001190825"/>
    </source>
</evidence>
<dbReference type="Proteomes" id="UP001190825">
    <property type="component" value="Unassembled WGS sequence"/>
</dbReference>
<comment type="caution">
    <text evidence="5">The sequence shown here is derived from an EMBL/GenBank/DDBJ whole genome shotgun (WGS) entry which is preliminary data.</text>
</comment>
<dbReference type="PANTHER" id="PTHR30146">
    <property type="entry name" value="LACI-RELATED TRANSCRIPTIONAL REPRESSOR"/>
    <property type="match status" value="1"/>
</dbReference>
<dbReference type="CDD" id="cd20010">
    <property type="entry name" value="PBP1_AglR-like"/>
    <property type="match status" value="1"/>
</dbReference>
<keyword evidence="2" id="KW-0238">DNA-binding</keyword>
<gene>
    <name evidence="5" type="ORF">BMJ33_33260</name>
</gene>
<dbReference type="PANTHER" id="PTHR30146:SF109">
    <property type="entry name" value="HTH-TYPE TRANSCRIPTIONAL REGULATOR GALS"/>
    <property type="match status" value="1"/>
</dbReference>
<evidence type="ECO:0000256" key="1">
    <source>
        <dbReference type="ARBA" id="ARBA00023015"/>
    </source>
</evidence>
<dbReference type="EMBL" id="NBUC01000181">
    <property type="protein sequence ID" value="PLT92475.1"/>
    <property type="molecule type" value="Genomic_DNA"/>
</dbReference>
<feature type="domain" description="HTH lacI-type" evidence="4">
    <location>
        <begin position="19"/>
        <end position="73"/>
    </location>
</feature>
<reference evidence="5 6" key="1">
    <citation type="journal article" date="2018" name="FEMS Microbiol. Ecol.">
        <title>Co-invading symbiotic mutualists of Medicago polymorpha retain high ancestral diversity and contain diverse accessory genomes.</title>
        <authorList>
            <person name="Porter S.S."/>
            <person name="Faber-Hammond J.J."/>
            <person name="Friesen M.L."/>
        </authorList>
    </citation>
    <scope>NUCLEOTIDE SEQUENCE [LARGE SCALE GENOMIC DNA]</scope>
    <source>
        <strain evidence="5 6">Str16</strain>
    </source>
</reference>
<dbReference type="PROSITE" id="PS50932">
    <property type="entry name" value="HTH_LACI_2"/>
    <property type="match status" value="1"/>
</dbReference>
<proteinExistence type="predicted"/>
<dbReference type="SUPFAM" id="SSF47413">
    <property type="entry name" value="lambda repressor-like DNA-binding domains"/>
    <property type="match status" value="1"/>
</dbReference>
<name>A0ABX4TBI5_9HYPH</name>
<dbReference type="InterPro" id="IPR001761">
    <property type="entry name" value="Peripla_BP/Lac1_sug-bd_dom"/>
</dbReference>
<dbReference type="Pfam" id="PF00356">
    <property type="entry name" value="LacI"/>
    <property type="match status" value="1"/>
</dbReference>
<dbReference type="InterPro" id="IPR028082">
    <property type="entry name" value="Peripla_BP_I"/>
</dbReference>
<dbReference type="SUPFAM" id="SSF53822">
    <property type="entry name" value="Periplasmic binding protein-like I"/>
    <property type="match status" value="1"/>
</dbReference>
<sequence length="367" mass="40253">MKNKKDYSKRFGRISGMAVNLKQLAELLSLSQTTVSRALNGYPEVNAETRARVLEAVRETGYRPNRAAQRLATGKAFSIGLVMPIASGIDSDIHFGEFLAGLAEEAVEHDFHFVLNPSAPEDEEATFRRLAASGNVDAVFIAYMRANDPRIEMLKALSIPFVVHGRSIGGPRDYPYLDVDNTGAFYDAARLLMQLGHQRIALINGPEHLTFAIRRKKGLMRALAEKGFNLDEALVHHSAMTDEHGYRSMQRFLKRPNPPTAVLCSSTVTALGAVRAINQAGLVIGTDISLIAHDDVLPMLKPENFSVPLTTTRSSLRAAGARIAKRLIGGILDQGDYPEQELWRAELIVRASTGPAPDRQRNSGKTV</sequence>
<dbReference type="Gene3D" id="1.10.260.40">
    <property type="entry name" value="lambda repressor-like DNA-binding domains"/>
    <property type="match status" value="1"/>
</dbReference>
<dbReference type="SMART" id="SM00354">
    <property type="entry name" value="HTH_LACI"/>
    <property type="match status" value="1"/>
</dbReference>
<evidence type="ECO:0000256" key="3">
    <source>
        <dbReference type="ARBA" id="ARBA00023163"/>
    </source>
</evidence>